<accession>A0AAV4Y601</accession>
<protein>
    <submittedName>
        <fullName evidence="1">Uncharacterized protein</fullName>
    </submittedName>
</protein>
<reference evidence="1 2" key="1">
    <citation type="submission" date="2021-06" db="EMBL/GenBank/DDBJ databases">
        <title>Caerostris extrusa draft genome.</title>
        <authorList>
            <person name="Kono N."/>
            <person name="Arakawa K."/>
        </authorList>
    </citation>
    <scope>NUCLEOTIDE SEQUENCE [LARGE SCALE GENOMIC DNA]</scope>
</reference>
<comment type="caution">
    <text evidence="1">The sequence shown here is derived from an EMBL/GenBank/DDBJ whole genome shotgun (WGS) entry which is preliminary data.</text>
</comment>
<keyword evidence="2" id="KW-1185">Reference proteome</keyword>
<sequence length="113" mass="13248">GWYKSITCKTKQYKIANGNRRKVYGPIRLPNLFFLCSTKMRQRAQDSRSRPQFIKVTKTAARIFKNIYAVSMPRKVMLACYKKNSTTALFLGQSVEILTPRLLEHFGYKKFFI</sequence>
<evidence type="ECO:0000313" key="2">
    <source>
        <dbReference type="Proteomes" id="UP001054945"/>
    </source>
</evidence>
<gene>
    <name evidence="1" type="ORF">CEXT_482781</name>
</gene>
<proteinExistence type="predicted"/>
<dbReference type="AlphaFoldDB" id="A0AAV4Y601"/>
<organism evidence="1 2">
    <name type="scientific">Caerostris extrusa</name>
    <name type="common">Bark spider</name>
    <name type="synonym">Caerostris bankana</name>
    <dbReference type="NCBI Taxonomy" id="172846"/>
    <lineage>
        <taxon>Eukaryota</taxon>
        <taxon>Metazoa</taxon>
        <taxon>Ecdysozoa</taxon>
        <taxon>Arthropoda</taxon>
        <taxon>Chelicerata</taxon>
        <taxon>Arachnida</taxon>
        <taxon>Araneae</taxon>
        <taxon>Araneomorphae</taxon>
        <taxon>Entelegynae</taxon>
        <taxon>Araneoidea</taxon>
        <taxon>Araneidae</taxon>
        <taxon>Caerostris</taxon>
    </lineage>
</organism>
<dbReference type="EMBL" id="BPLR01018827">
    <property type="protein sequence ID" value="GIZ02568.1"/>
    <property type="molecule type" value="Genomic_DNA"/>
</dbReference>
<feature type="non-terminal residue" evidence="1">
    <location>
        <position position="1"/>
    </location>
</feature>
<dbReference type="Proteomes" id="UP001054945">
    <property type="component" value="Unassembled WGS sequence"/>
</dbReference>
<name>A0AAV4Y601_CAEEX</name>
<evidence type="ECO:0000313" key="1">
    <source>
        <dbReference type="EMBL" id="GIZ02568.1"/>
    </source>
</evidence>